<evidence type="ECO:0000256" key="8">
    <source>
        <dbReference type="ARBA" id="ARBA00023929"/>
    </source>
</evidence>
<proteinExistence type="inferred from homology"/>
<dbReference type="EC" id="2.4.2.1" evidence="3 11"/>
<comment type="function">
    <text evidence="11">The purine nucleoside phosphorylases catalyze the phosphorolytic breakdown of the N-glycosidic bond in the beta-(deoxy)ribonucleoside molecules, with the formation of the corresponding free purine bases and pentose-1-phosphate.</text>
</comment>
<dbReference type="GO" id="GO:0005737">
    <property type="term" value="C:cytoplasm"/>
    <property type="evidence" value="ECO:0007669"/>
    <property type="project" value="TreeGrafter"/>
</dbReference>
<comment type="catalytic activity">
    <reaction evidence="10">
        <text>guanosine + phosphate = alpha-D-ribose 1-phosphate + guanine</text>
        <dbReference type="Rhea" id="RHEA:13233"/>
        <dbReference type="ChEBI" id="CHEBI:16235"/>
        <dbReference type="ChEBI" id="CHEBI:16750"/>
        <dbReference type="ChEBI" id="CHEBI:43474"/>
        <dbReference type="ChEBI" id="CHEBI:57720"/>
        <dbReference type="EC" id="2.4.2.1"/>
    </reaction>
</comment>
<evidence type="ECO:0000256" key="3">
    <source>
        <dbReference type="ARBA" id="ARBA00011886"/>
    </source>
</evidence>
<feature type="binding site" evidence="12">
    <location>
        <begin position="88"/>
        <end position="90"/>
    </location>
    <ligand>
        <name>phosphate</name>
        <dbReference type="ChEBI" id="CHEBI:43474"/>
    </ligand>
</feature>
<evidence type="ECO:0000259" key="13">
    <source>
        <dbReference type="Pfam" id="PF01048"/>
    </source>
</evidence>
<dbReference type="GO" id="GO:0004731">
    <property type="term" value="F:purine-nucleoside phosphorylase activity"/>
    <property type="evidence" value="ECO:0007669"/>
    <property type="project" value="UniProtKB-EC"/>
</dbReference>
<dbReference type="NCBIfam" id="NF006054">
    <property type="entry name" value="PRK08202.1"/>
    <property type="match status" value="1"/>
</dbReference>
<dbReference type="InterPro" id="IPR035994">
    <property type="entry name" value="Nucleoside_phosphorylase_sf"/>
</dbReference>
<dbReference type="CDD" id="cd09009">
    <property type="entry name" value="PNP-EcPNPII_like"/>
    <property type="match status" value="1"/>
</dbReference>
<evidence type="ECO:0000256" key="4">
    <source>
        <dbReference type="ARBA" id="ARBA00013834"/>
    </source>
</evidence>
<dbReference type="SUPFAM" id="SSF53167">
    <property type="entry name" value="Purine and uridine phosphorylases"/>
    <property type="match status" value="1"/>
</dbReference>
<dbReference type="Pfam" id="PF01048">
    <property type="entry name" value="PNP_UDP_1"/>
    <property type="match status" value="1"/>
</dbReference>
<dbReference type="NCBIfam" id="TIGR01700">
    <property type="entry name" value="PNPH"/>
    <property type="match status" value="1"/>
</dbReference>
<evidence type="ECO:0000256" key="6">
    <source>
        <dbReference type="ARBA" id="ARBA00022679"/>
    </source>
</evidence>
<evidence type="ECO:0000256" key="9">
    <source>
        <dbReference type="ARBA" id="ARBA00023950"/>
    </source>
</evidence>
<evidence type="ECO:0000256" key="11">
    <source>
        <dbReference type="PIRNR" id="PIRNR000477"/>
    </source>
</evidence>
<evidence type="ECO:0000313" key="15">
    <source>
        <dbReference type="Proteomes" id="UP000230750"/>
    </source>
</evidence>
<evidence type="ECO:0000256" key="12">
    <source>
        <dbReference type="PIRSR" id="PIRSR000477-2"/>
    </source>
</evidence>
<evidence type="ECO:0000256" key="2">
    <source>
        <dbReference type="ARBA" id="ARBA00006751"/>
    </source>
</evidence>
<dbReference type="STRING" id="307972.A0A2G8JTD0"/>
<comment type="similarity">
    <text evidence="2 11">Belongs to the PNP/MTAP phosphorylase family.</text>
</comment>
<gene>
    <name evidence="14" type="ORF">BSL78_24145</name>
</gene>
<dbReference type="UniPathway" id="UPA00606"/>
<comment type="pathway">
    <text evidence="1 11">Purine metabolism; purine nucleoside salvage.</text>
</comment>
<comment type="catalytic activity">
    <reaction evidence="7">
        <text>inosine + phosphate = alpha-D-ribose 1-phosphate + hypoxanthine</text>
        <dbReference type="Rhea" id="RHEA:27646"/>
        <dbReference type="ChEBI" id="CHEBI:17368"/>
        <dbReference type="ChEBI" id="CHEBI:17596"/>
        <dbReference type="ChEBI" id="CHEBI:43474"/>
        <dbReference type="ChEBI" id="CHEBI:57720"/>
        <dbReference type="EC" id="2.4.2.1"/>
    </reaction>
</comment>
<comment type="caution">
    <text evidence="14">The sequence shown here is derived from an EMBL/GenBank/DDBJ whole genome shotgun (WGS) entry which is preliminary data.</text>
</comment>
<keyword evidence="5 11" id="KW-0328">Glycosyltransferase</keyword>
<dbReference type="GO" id="GO:0047975">
    <property type="term" value="F:guanosine phosphorylase activity"/>
    <property type="evidence" value="ECO:0007669"/>
    <property type="project" value="RHEA"/>
</dbReference>
<comment type="catalytic activity">
    <reaction evidence="9">
        <text>2'-deoxyinosine + phosphate = 2-deoxy-alpha-D-ribose 1-phosphate + hypoxanthine</text>
        <dbReference type="Rhea" id="RHEA:27750"/>
        <dbReference type="ChEBI" id="CHEBI:17368"/>
        <dbReference type="ChEBI" id="CHEBI:28997"/>
        <dbReference type="ChEBI" id="CHEBI:43474"/>
        <dbReference type="ChEBI" id="CHEBI:57259"/>
        <dbReference type="EC" id="2.4.2.1"/>
    </reaction>
</comment>
<dbReference type="GO" id="GO:0009116">
    <property type="term" value="P:nucleoside metabolic process"/>
    <property type="evidence" value="ECO:0007669"/>
    <property type="project" value="InterPro"/>
</dbReference>
<dbReference type="PANTHER" id="PTHR11904:SF9">
    <property type="entry name" value="PURINE NUCLEOSIDE PHOSPHORYLASE-RELATED"/>
    <property type="match status" value="1"/>
</dbReference>
<dbReference type="Proteomes" id="UP000230750">
    <property type="component" value="Unassembled WGS sequence"/>
</dbReference>
<evidence type="ECO:0000256" key="7">
    <source>
        <dbReference type="ARBA" id="ARBA00023918"/>
    </source>
</evidence>
<evidence type="ECO:0000256" key="5">
    <source>
        <dbReference type="ARBA" id="ARBA00022676"/>
    </source>
</evidence>
<comment type="catalytic activity">
    <reaction evidence="8">
        <text>2'-deoxyguanosine + phosphate = 2-deoxy-alpha-D-ribose 1-phosphate + guanine</text>
        <dbReference type="Rhea" id="RHEA:27738"/>
        <dbReference type="ChEBI" id="CHEBI:16235"/>
        <dbReference type="ChEBI" id="CHEBI:17172"/>
        <dbReference type="ChEBI" id="CHEBI:43474"/>
        <dbReference type="ChEBI" id="CHEBI:57259"/>
        <dbReference type="EC" id="2.4.2.1"/>
    </reaction>
</comment>
<dbReference type="PIRSF" id="PIRSF000477">
    <property type="entry name" value="PurNPase"/>
    <property type="match status" value="1"/>
</dbReference>
<feature type="binding site" evidence="12">
    <location>
        <position position="205"/>
    </location>
    <ligand>
        <name>a purine D-ribonucleoside</name>
        <dbReference type="ChEBI" id="CHEBI:142355"/>
    </ligand>
</feature>
<keyword evidence="15" id="KW-1185">Reference proteome</keyword>
<keyword evidence="6 11" id="KW-0808">Transferase</keyword>
<dbReference type="EMBL" id="MRZV01001287">
    <property type="protein sequence ID" value="PIK39014.1"/>
    <property type="molecule type" value="Genomic_DNA"/>
</dbReference>
<protein>
    <recommendedName>
        <fullName evidence="4 11">Purine nucleoside phosphorylase</fullName>
        <ecNumber evidence="3 11">2.4.2.1</ecNumber>
    </recommendedName>
    <alternativeName>
        <fullName evidence="11">Inosine-guanosine phosphorylase</fullName>
    </alternativeName>
</protein>
<evidence type="ECO:0000313" key="14">
    <source>
        <dbReference type="EMBL" id="PIK39014.1"/>
    </source>
</evidence>
<feature type="binding site" evidence="12">
    <location>
        <position position="120"/>
    </location>
    <ligand>
        <name>phosphate</name>
        <dbReference type="ChEBI" id="CHEBI:43474"/>
    </ligand>
</feature>
<evidence type="ECO:0000256" key="10">
    <source>
        <dbReference type="ARBA" id="ARBA00023970"/>
    </source>
</evidence>
<dbReference type="Gene3D" id="3.40.50.1580">
    <property type="entry name" value="Nucleoside phosphorylase domain"/>
    <property type="match status" value="1"/>
</dbReference>
<evidence type="ECO:0000256" key="1">
    <source>
        <dbReference type="ARBA" id="ARBA00005058"/>
    </source>
</evidence>
<feature type="binding site" evidence="12">
    <location>
        <position position="68"/>
    </location>
    <ligand>
        <name>phosphate</name>
        <dbReference type="ChEBI" id="CHEBI:43474"/>
    </ligand>
</feature>
<feature type="binding site" evidence="12">
    <location>
        <position position="37"/>
    </location>
    <ligand>
        <name>phosphate</name>
        <dbReference type="ChEBI" id="CHEBI:43474"/>
    </ligand>
</feature>
<dbReference type="OrthoDB" id="10261782at2759"/>
<feature type="binding site" evidence="12">
    <location>
        <position position="224"/>
    </location>
    <ligand>
        <name>phosphate</name>
        <dbReference type="ChEBI" id="CHEBI:43474"/>
    </ligand>
</feature>
<dbReference type="FunFam" id="3.40.50.1580:FF:000004">
    <property type="entry name" value="Purine nucleoside phosphorylase"/>
    <property type="match status" value="1"/>
</dbReference>
<dbReference type="PANTHER" id="PTHR11904">
    <property type="entry name" value="METHYLTHIOADENOSINE/PURINE NUCLEOSIDE PHOSPHORYLASE"/>
    <property type="match status" value="1"/>
</dbReference>
<sequence>MSKEDTPYSYEQLEKFATIIKEKTGSFHPSIGIIAGSGQGVLVEAVQNAITIPYTDIEGFPQSTVAGHSGEFVVGKIGDKDVLVMSGRLHLYEGYPAWKLVAPIRVMSLLGIKTLIVCNAAGGINRDFKVGDFMLMKDHIGFPILAGQNPLRGPNDERFGPRFLNMSDVYSLRLRKLAHSVAKDEGLSHFIREGVYLMASGPSYETPAELRFFRTIGADVVGMSTVPEAIAARHCGMEVLGMSMVTNACIMENDIEQKTDHQEVLETGKRQGESMCKLISKIVEKMDHKEQNGA</sequence>
<accession>A0A2G8JTD0</accession>
<name>A0A2G8JTD0_STIJA</name>
<dbReference type="AlphaFoldDB" id="A0A2G8JTD0"/>
<dbReference type="InterPro" id="IPR000845">
    <property type="entry name" value="Nucleoside_phosphorylase_d"/>
</dbReference>
<dbReference type="NCBIfam" id="TIGR01697">
    <property type="entry name" value="PNPH-PUNA-XAPA"/>
    <property type="match status" value="1"/>
</dbReference>
<dbReference type="InterPro" id="IPR011270">
    <property type="entry name" value="Pur_Nuc_Pase_Ino/Guo-sp"/>
</dbReference>
<organism evidence="14 15">
    <name type="scientific">Stichopus japonicus</name>
    <name type="common">Sea cucumber</name>
    <dbReference type="NCBI Taxonomy" id="307972"/>
    <lineage>
        <taxon>Eukaryota</taxon>
        <taxon>Metazoa</taxon>
        <taxon>Echinodermata</taxon>
        <taxon>Eleutherozoa</taxon>
        <taxon>Echinozoa</taxon>
        <taxon>Holothuroidea</taxon>
        <taxon>Aspidochirotacea</taxon>
        <taxon>Aspidochirotida</taxon>
        <taxon>Stichopodidae</taxon>
        <taxon>Apostichopus</taxon>
    </lineage>
</organism>
<feature type="binding site" evidence="12">
    <location>
        <position position="247"/>
    </location>
    <ligand>
        <name>a purine D-ribonucleoside</name>
        <dbReference type="ChEBI" id="CHEBI:142355"/>
    </ligand>
</feature>
<reference evidence="14 15" key="1">
    <citation type="journal article" date="2017" name="PLoS Biol.">
        <title>The sea cucumber genome provides insights into morphological evolution and visceral regeneration.</title>
        <authorList>
            <person name="Zhang X."/>
            <person name="Sun L."/>
            <person name="Yuan J."/>
            <person name="Sun Y."/>
            <person name="Gao Y."/>
            <person name="Zhang L."/>
            <person name="Li S."/>
            <person name="Dai H."/>
            <person name="Hamel J.F."/>
            <person name="Liu C."/>
            <person name="Yu Y."/>
            <person name="Liu S."/>
            <person name="Lin W."/>
            <person name="Guo K."/>
            <person name="Jin S."/>
            <person name="Xu P."/>
            <person name="Storey K.B."/>
            <person name="Huan P."/>
            <person name="Zhang T."/>
            <person name="Zhou Y."/>
            <person name="Zhang J."/>
            <person name="Lin C."/>
            <person name="Li X."/>
            <person name="Xing L."/>
            <person name="Huo D."/>
            <person name="Sun M."/>
            <person name="Wang L."/>
            <person name="Mercier A."/>
            <person name="Li F."/>
            <person name="Yang H."/>
            <person name="Xiang J."/>
        </authorList>
    </citation>
    <scope>NUCLEOTIDE SEQUENCE [LARGE SCALE GENOMIC DNA]</scope>
    <source>
        <strain evidence="14">Shaxun</strain>
        <tissue evidence="14">Muscle</tissue>
    </source>
</reference>
<dbReference type="InterPro" id="IPR011268">
    <property type="entry name" value="Purine_phosphorylase"/>
</dbReference>
<feature type="domain" description="Nucleoside phosphorylase" evidence="13">
    <location>
        <begin position="31"/>
        <end position="284"/>
    </location>
</feature>